<dbReference type="PANTHER" id="PTHR33734:SF22">
    <property type="entry name" value="MEMBRANE-BOUND LYTIC MUREIN TRANSGLYCOSYLASE D"/>
    <property type="match status" value="1"/>
</dbReference>
<dbReference type="PATRIC" id="fig|1423767.3.peg.98"/>
<dbReference type="PANTHER" id="PTHR33734">
    <property type="entry name" value="LYSM DOMAIN-CONTAINING GPI-ANCHORED PROTEIN 2"/>
    <property type="match status" value="1"/>
</dbReference>
<feature type="domain" description="LysM" evidence="3">
    <location>
        <begin position="109"/>
        <end position="153"/>
    </location>
</feature>
<keyword evidence="2" id="KW-1133">Transmembrane helix</keyword>
<accession>A0A0R1VRG1</accession>
<evidence type="ECO:0000313" key="4">
    <source>
        <dbReference type="EMBL" id="KRM05395.1"/>
    </source>
</evidence>
<dbReference type="EMBL" id="AZFU01000011">
    <property type="protein sequence ID" value="KRM05395.1"/>
    <property type="molecule type" value="Genomic_DNA"/>
</dbReference>
<keyword evidence="2" id="KW-0472">Membrane</keyword>
<evidence type="ECO:0000256" key="1">
    <source>
        <dbReference type="SAM" id="MobiDB-lite"/>
    </source>
</evidence>
<feature type="region of interest" description="Disordered" evidence="1">
    <location>
        <begin position="1"/>
        <end position="27"/>
    </location>
</feature>
<organism evidence="4 5">
    <name type="scientific">Lactobacillus kitasatonis DSM 16761 = JCM 1039</name>
    <dbReference type="NCBI Taxonomy" id="1423767"/>
    <lineage>
        <taxon>Bacteria</taxon>
        <taxon>Bacillati</taxon>
        <taxon>Bacillota</taxon>
        <taxon>Bacilli</taxon>
        <taxon>Lactobacillales</taxon>
        <taxon>Lactobacillaceae</taxon>
        <taxon>Lactobacillus</taxon>
    </lineage>
</organism>
<dbReference type="eggNOG" id="COG1388">
    <property type="taxonomic scope" value="Bacteria"/>
</dbReference>
<feature type="compositionally biased region" description="Basic and acidic residues" evidence="1">
    <location>
        <begin position="1"/>
        <end position="26"/>
    </location>
</feature>
<proteinExistence type="predicted"/>
<evidence type="ECO:0000259" key="3">
    <source>
        <dbReference type="PROSITE" id="PS51782"/>
    </source>
</evidence>
<dbReference type="GO" id="GO:0008932">
    <property type="term" value="F:lytic endotransglycosylase activity"/>
    <property type="evidence" value="ECO:0007669"/>
    <property type="project" value="TreeGrafter"/>
</dbReference>
<feature type="compositionally biased region" description="Low complexity" evidence="1">
    <location>
        <begin position="64"/>
        <end position="80"/>
    </location>
</feature>
<comment type="caution">
    <text evidence="4">The sequence shown here is derived from an EMBL/GenBank/DDBJ whole genome shotgun (WGS) entry which is preliminary data.</text>
</comment>
<dbReference type="Proteomes" id="UP000051307">
    <property type="component" value="Unassembled WGS sequence"/>
</dbReference>
<feature type="transmembrane region" description="Helical" evidence="2">
    <location>
        <begin position="32"/>
        <end position="51"/>
    </location>
</feature>
<dbReference type="AlphaFoldDB" id="A0A0R1VRG1"/>
<dbReference type="Gene3D" id="3.10.350.10">
    <property type="entry name" value="LysM domain"/>
    <property type="match status" value="1"/>
</dbReference>
<dbReference type="Pfam" id="PF01476">
    <property type="entry name" value="LysM"/>
    <property type="match status" value="1"/>
</dbReference>
<dbReference type="InterPro" id="IPR049981">
    <property type="entry name" value="SPy_0802-like"/>
</dbReference>
<dbReference type="SMART" id="SM00257">
    <property type="entry name" value="LysM"/>
    <property type="match status" value="1"/>
</dbReference>
<dbReference type="InterPro" id="IPR036779">
    <property type="entry name" value="LysM_dom_sf"/>
</dbReference>
<name>A0A0R1VRG1_9LACO</name>
<feature type="compositionally biased region" description="Low complexity" evidence="1">
    <location>
        <begin position="100"/>
        <end position="110"/>
    </location>
</feature>
<dbReference type="CDD" id="cd00118">
    <property type="entry name" value="LysM"/>
    <property type="match status" value="1"/>
</dbReference>
<protein>
    <submittedName>
        <fullName evidence="4">N-acetylmuramidase</fullName>
    </submittedName>
</protein>
<dbReference type="OrthoDB" id="2329571at2"/>
<evidence type="ECO:0000256" key="2">
    <source>
        <dbReference type="SAM" id="Phobius"/>
    </source>
</evidence>
<gene>
    <name evidence="4" type="ORF">FC59_GL000090</name>
</gene>
<dbReference type="SUPFAM" id="SSF54106">
    <property type="entry name" value="LysM domain"/>
    <property type="match status" value="1"/>
</dbReference>
<feature type="region of interest" description="Disordered" evidence="1">
    <location>
        <begin position="56"/>
        <end position="111"/>
    </location>
</feature>
<dbReference type="InterPro" id="IPR018392">
    <property type="entry name" value="LysM"/>
</dbReference>
<dbReference type="RefSeq" id="WP_025015120.1">
    <property type="nucleotide sequence ID" value="NZ_AZFU01000011.1"/>
</dbReference>
<evidence type="ECO:0000313" key="5">
    <source>
        <dbReference type="Proteomes" id="UP000051307"/>
    </source>
</evidence>
<sequence length="154" mass="16620">MDKKSTGPYKHYERPTEKRSAKDRRPSGSSRWIATIVILAVILIALVPTVYRLASNHSSEKATEVQTVKKTSSSSKSKSSQAKKKSSASSTSSKSDDSAKTSSSSSEKTTYVVKTGDTLTSIAQKHGLSVDQLAKLNNLKDTSNVNIGQTLKLK</sequence>
<reference evidence="4 5" key="1">
    <citation type="journal article" date="2015" name="Genome Announc.">
        <title>Expanding the biotechnology potential of lactobacilli through comparative genomics of 213 strains and associated genera.</title>
        <authorList>
            <person name="Sun Z."/>
            <person name="Harris H.M."/>
            <person name="McCann A."/>
            <person name="Guo C."/>
            <person name="Argimon S."/>
            <person name="Zhang W."/>
            <person name="Yang X."/>
            <person name="Jeffery I.B."/>
            <person name="Cooney J.C."/>
            <person name="Kagawa T.F."/>
            <person name="Liu W."/>
            <person name="Song Y."/>
            <person name="Salvetti E."/>
            <person name="Wrobel A."/>
            <person name="Rasinkangas P."/>
            <person name="Parkhill J."/>
            <person name="Rea M.C."/>
            <person name="O'Sullivan O."/>
            <person name="Ritari J."/>
            <person name="Douillard F.P."/>
            <person name="Paul Ross R."/>
            <person name="Yang R."/>
            <person name="Briner A.E."/>
            <person name="Felis G.E."/>
            <person name="de Vos W.M."/>
            <person name="Barrangou R."/>
            <person name="Klaenhammer T.R."/>
            <person name="Caufield P.W."/>
            <person name="Cui Y."/>
            <person name="Zhang H."/>
            <person name="O'Toole P.W."/>
        </authorList>
    </citation>
    <scope>NUCLEOTIDE SEQUENCE [LARGE SCALE GENOMIC DNA]</scope>
    <source>
        <strain evidence="4 5">DSM 16761</strain>
    </source>
</reference>
<keyword evidence="2" id="KW-0812">Transmembrane</keyword>
<dbReference type="PROSITE" id="PS51782">
    <property type="entry name" value="LYSM"/>
    <property type="match status" value="1"/>
</dbReference>
<dbReference type="NCBIfam" id="NF042931">
    <property type="entry name" value="SAG1386_EF1546"/>
    <property type="match status" value="1"/>
</dbReference>